<organism evidence="10 11">
    <name type="scientific">Tectimicrobiota bacterium</name>
    <dbReference type="NCBI Taxonomy" id="2528274"/>
    <lineage>
        <taxon>Bacteria</taxon>
        <taxon>Pseudomonadati</taxon>
        <taxon>Nitrospinota/Tectimicrobiota group</taxon>
        <taxon>Candidatus Tectimicrobiota</taxon>
    </lineage>
</organism>
<dbReference type="EC" id="2.7.13.3" evidence="2"/>
<dbReference type="InterPro" id="IPR029016">
    <property type="entry name" value="GAF-like_dom_sf"/>
</dbReference>
<dbReference type="SMART" id="SM00388">
    <property type="entry name" value="HisKA"/>
    <property type="match status" value="1"/>
</dbReference>
<accession>A0A937W8C6</accession>
<dbReference type="AlphaFoldDB" id="A0A937W8C6"/>
<dbReference type="CDD" id="cd00082">
    <property type="entry name" value="HisKA"/>
    <property type="match status" value="1"/>
</dbReference>
<dbReference type="Gene3D" id="3.30.450.40">
    <property type="match status" value="1"/>
</dbReference>
<dbReference type="GO" id="GO:0000155">
    <property type="term" value="F:phosphorelay sensor kinase activity"/>
    <property type="evidence" value="ECO:0007669"/>
    <property type="project" value="InterPro"/>
</dbReference>
<evidence type="ECO:0000313" key="10">
    <source>
        <dbReference type="EMBL" id="MBM3227050.1"/>
    </source>
</evidence>
<dbReference type="PANTHER" id="PTHR42878">
    <property type="entry name" value="TWO-COMPONENT HISTIDINE KINASE"/>
    <property type="match status" value="1"/>
</dbReference>
<dbReference type="SMART" id="SM00065">
    <property type="entry name" value="GAF"/>
    <property type="match status" value="1"/>
</dbReference>
<dbReference type="InterPro" id="IPR036890">
    <property type="entry name" value="HATPase_C_sf"/>
</dbReference>
<comment type="caution">
    <text evidence="10">The sequence shown here is derived from an EMBL/GenBank/DDBJ whole genome shotgun (WGS) entry which is preliminary data.</text>
</comment>
<dbReference type="GO" id="GO:0030295">
    <property type="term" value="F:protein kinase activator activity"/>
    <property type="evidence" value="ECO:0007669"/>
    <property type="project" value="TreeGrafter"/>
</dbReference>
<keyword evidence="8" id="KW-0902">Two-component regulatory system</keyword>
<dbReference type="InterPro" id="IPR004358">
    <property type="entry name" value="Sig_transdc_His_kin-like_C"/>
</dbReference>
<dbReference type="Proteomes" id="UP000712673">
    <property type="component" value="Unassembled WGS sequence"/>
</dbReference>
<keyword evidence="6" id="KW-0418">Kinase</keyword>
<evidence type="ECO:0000259" key="9">
    <source>
        <dbReference type="PROSITE" id="PS50109"/>
    </source>
</evidence>
<comment type="catalytic activity">
    <reaction evidence="1">
        <text>ATP + protein L-histidine = ADP + protein N-phospho-L-histidine.</text>
        <dbReference type="EC" id="2.7.13.3"/>
    </reaction>
</comment>
<evidence type="ECO:0000256" key="8">
    <source>
        <dbReference type="ARBA" id="ARBA00023012"/>
    </source>
</evidence>
<dbReference type="InterPro" id="IPR003018">
    <property type="entry name" value="GAF"/>
</dbReference>
<dbReference type="Pfam" id="PF00512">
    <property type="entry name" value="HisKA"/>
    <property type="match status" value="1"/>
</dbReference>
<dbReference type="SMART" id="SM00387">
    <property type="entry name" value="HATPase_c"/>
    <property type="match status" value="1"/>
</dbReference>
<dbReference type="Pfam" id="PF02518">
    <property type="entry name" value="HATPase_c"/>
    <property type="match status" value="1"/>
</dbReference>
<dbReference type="InterPro" id="IPR003661">
    <property type="entry name" value="HisK_dim/P_dom"/>
</dbReference>
<name>A0A937W8C6_UNCTE</name>
<evidence type="ECO:0000256" key="7">
    <source>
        <dbReference type="ARBA" id="ARBA00022840"/>
    </source>
</evidence>
<dbReference type="SUPFAM" id="SSF47384">
    <property type="entry name" value="Homodimeric domain of signal transducing histidine kinase"/>
    <property type="match status" value="1"/>
</dbReference>
<sequence length="526" mass="57994">MTILQDYPLLPLLLFLFVLDQKELLEDPEAAGALGLSVLIAVLGFALFQQTVQRISRLASEFTRLEQGEIDTLETQPNTQEFAEMARIAEAFNKILTELKANTSELENLVYKLSTLSEVTELVSRIPDIQEILQLVLHRAMAAVQSRIGSIMLLDAPTQMLRIAAAEGLEDTVVLGTTMRVGEGIAGRVAQTGEPVLIEDVAQDTRFGRMADPQSEASSLICMPLRAQDRIIGVLNLSKTSGQKAFGGLDMKFLSTLLGHIGFAVENARLLKEAKEAALRLRQVVHEKNSQLELAQHHLQQSSKLAAPHHLLARMSHELRTPLTTALGYAQLLVSKVEEKQLRQVAMRIFYETQRATDTVRNLLAFVEQQRPDKHPENLNNILKKALERKAYDIRSSNIEVQAALAPDLPTMQLDAAQIQQVFAHALNNACQAMAEYGTVRKLQLKTYQSGQHVRVEIADTGSGIAPEHVQHVFTPFFTTKSQGKGMGLGLSIARDIVRAHQGTISVKSQVGEGAILVMDFPLEAA</sequence>
<evidence type="ECO:0000256" key="5">
    <source>
        <dbReference type="ARBA" id="ARBA00022741"/>
    </source>
</evidence>
<dbReference type="PRINTS" id="PR00344">
    <property type="entry name" value="BCTRLSENSOR"/>
</dbReference>
<proteinExistence type="predicted"/>
<dbReference type="InterPro" id="IPR050351">
    <property type="entry name" value="BphY/WalK/GraS-like"/>
</dbReference>
<dbReference type="GO" id="GO:0005524">
    <property type="term" value="F:ATP binding"/>
    <property type="evidence" value="ECO:0007669"/>
    <property type="project" value="UniProtKB-KW"/>
</dbReference>
<dbReference type="InterPro" id="IPR003594">
    <property type="entry name" value="HATPase_dom"/>
</dbReference>
<keyword evidence="7" id="KW-0067">ATP-binding</keyword>
<dbReference type="GO" id="GO:0000156">
    <property type="term" value="F:phosphorelay response regulator activity"/>
    <property type="evidence" value="ECO:0007669"/>
    <property type="project" value="TreeGrafter"/>
</dbReference>
<dbReference type="SUPFAM" id="SSF55781">
    <property type="entry name" value="GAF domain-like"/>
    <property type="match status" value="1"/>
</dbReference>
<dbReference type="SUPFAM" id="SSF55874">
    <property type="entry name" value="ATPase domain of HSP90 chaperone/DNA topoisomerase II/histidine kinase"/>
    <property type="match status" value="1"/>
</dbReference>
<dbReference type="PANTHER" id="PTHR42878:SF7">
    <property type="entry name" value="SENSOR HISTIDINE KINASE GLRK"/>
    <property type="match status" value="1"/>
</dbReference>
<dbReference type="GO" id="GO:0007234">
    <property type="term" value="P:osmosensory signaling via phosphorelay pathway"/>
    <property type="evidence" value="ECO:0007669"/>
    <property type="project" value="TreeGrafter"/>
</dbReference>
<feature type="domain" description="Histidine kinase" evidence="9">
    <location>
        <begin position="314"/>
        <end position="525"/>
    </location>
</feature>
<dbReference type="InterPro" id="IPR036097">
    <property type="entry name" value="HisK_dim/P_sf"/>
</dbReference>
<dbReference type="InterPro" id="IPR005467">
    <property type="entry name" value="His_kinase_dom"/>
</dbReference>
<evidence type="ECO:0000256" key="2">
    <source>
        <dbReference type="ARBA" id="ARBA00012438"/>
    </source>
</evidence>
<protein>
    <recommendedName>
        <fullName evidence="2">histidine kinase</fullName>
        <ecNumber evidence="2">2.7.13.3</ecNumber>
    </recommendedName>
</protein>
<keyword evidence="5" id="KW-0547">Nucleotide-binding</keyword>
<evidence type="ECO:0000313" key="11">
    <source>
        <dbReference type="Proteomes" id="UP000712673"/>
    </source>
</evidence>
<dbReference type="Gene3D" id="3.30.565.10">
    <property type="entry name" value="Histidine kinase-like ATPase, C-terminal domain"/>
    <property type="match status" value="1"/>
</dbReference>
<dbReference type="PROSITE" id="PS50109">
    <property type="entry name" value="HIS_KIN"/>
    <property type="match status" value="1"/>
</dbReference>
<dbReference type="Gene3D" id="1.10.287.130">
    <property type="match status" value="1"/>
</dbReference>
<dbReference type="EMBL" id="VGLS01001167">
    <property type="protein sequence ID" value="MBM3227050.1"/>
    <property type="molecule type" value="Genomic_DNA"/>
</dbReference>
<evidence type="ECO:0000256" key="4">
    <source>
        <dbReference type="ARBA" id="ARBA00022679"/>
    </source>
</evidence>
<evidence type="ECO:0000256" key="3">
    <source>
        <dbReference type="ARBA" id="ARBA00022553"/>
    </source>
</evidence>
<keyword evidence="4" id="KW-0808">Transferase</keyword>
<dbReference type="Pfam" id="PF13185">
    <property type="entry name" value="GAF_2"/>
    <property type="match status" value="1"/>
</dbReference>
<evidence type="ECO:0000256" key="1">
    <source>
        <dbReference type="ARBA" id="ARBA00000085"/>
    </source>
</evidence>
<reference evidence="10" key="1">
    <citation type="submission" date="2019-03" db="EMBL/GenBank/DDBJ databases">
        <title>Lake Tanganyika Metagenome-Assembled Genomes (MAGs).</title>
        <authorList>
            <person name="Tran P."/>
        </authorList>
    </citation>
    <scope>NUCLEOTIDE SEQUENCE</scope>
    <source>
        <strain evidence="10">K_DeepCast_65m_m2_066</strain>
    </source>
</reference>
<gene>
    <name evidence="10" type="ORF">FJZ47_25060</name>
</gene>
<dbReference type="Gene3D" id="6.10.340.10">
    <property type="match status" value="1"/>
</dbReference>
<evidence type="ECO:0000256" key="6">
    <source>
        <dbReference type="ARBA" id="ARBA00022777"/>
    </source>
</evidence>
<keyword evidence="3" id="KW-0597">Phosphoprotein</keyword>